<keyword evidence="3" id="KW-1185">Reference proteome</keyword>
<feature type="transmembrane region" description="Helical" evidence="1">
    <location>
        <begin position="21"/>
        <end position="40"/>
    </location>
</feature>
<reference evidence="2 3" key="1">
    <citation type="submission" date="2023-02" db="EMBL/GenBank/DDBJ databases">
        <title>Streptococcus sp. Genome Sequencing and Assembly.</title>
        <authorList>
            <person name="Shore S.M."/>
            <person name="Nicholson T.L."/>
        </authorList>
    </citation>
    <scope>NUCLEOTIDE SEQUENCE [LARGE SCALE GENOMIC DNA]</scope>
    <source>
        <strain evidence="2 3">29892</strain>
    </source>
</reference>
<evidence type="ECO:0000313" key="3">
    <source>
        <dbReference type="Proteomes" id="UP001301526"/>
    </source>
</evidence>
<dbReference type="AlphaFoldDB" id="A0AA97A2Q7"/>
<name>A0AA97A2Q7_9STRE</name>
<proteinExistence type="predicted"/>
<keyword evidence="1" id="KW-0472">Membrane</keyword>
<accession>A0AA97A2Q7</accession>
<keyword evidence="1" id="KW-0812">Transmembrane</keyword>
<keyword evidence="1" id="KW-1133">Transmembrane helix</keyword>
<organism evidence="2 3">
    <name type="scientific">Streptococcus iners subsp. hyiners</name>
    <dbReference type="NCBI Taxonomy" id="3028083"/>
    <lineage>
        <taxon>Bacteria</taxon>
        <taxon>Bacillati</taxon>
        <taxon>Bacillota</taxon>
        <taxon>Bacilli</taxon>
        <taxon>Lactobacillales</taxon>
        <taxon>Streptococcaceae</taxon>
        <taxon>Streptococcus</taxon>
        <taxon>Streptococcus iners</taxon>
    </lineage>
</organism>
<sequence>MKEQLFKSIFETNTGPAEPSMLATSLVVSLILGLIIAVVYKYKTLYSKEFVITLTVLPVLMTMIIFMVNGNLGTSVAIAGTFGMIRFRSAAGGAKELLMVFIATGIGLACGMGFIILATIFTLFVCLVLLFLENSSFATVSQTRRNITIRVPRELDYELLFEATFINACKYVELVSIKNIKKSNSLELVYNVDLDSNLSDKQVIDTLLSINDSIEISISKLAQKKKTL</sequence>
<evidence type="ECO:0000256" key="1">
    <source>
        <dbReference type="SAM" id="Phobius"/>
    </source>
</evidence>
<dbReference type="RefSeq" id="WP_238139155.1">
    <property type="nucleotide sequence ID" value="NZ_CP118734.1"/>
</dbReference>
<gene>
    <name evidence="2" type="ORF">PW220_10035</name>
</gene>
<dbReference type="EMBL" id="CP118734">
    <property type="protein sequence ID" value="WNY49040.1"/>
    <property type="molecule type" value="Genomic_DNA"/>
</dbReference>
<evidence type="ECO:0000313" key="2">
    <source>
        <dbReference type="EMBL" id="WNY49040.1"/>
    </source>
</evidence>
<dbReference type="Proteomes" id="UP001301526">
    <property type="component" value="Chromosome"/>
</dbReference>
<feature type="transmembrane region" description="Helical" evidence="1">
    <location>
        <begin position="97"/>
        <end position="130"/>
    </location>
</feature>
<feature type="transmembrane region" description="Helical" evidence="1">
    <location>
        <begin position="60"/>
        <end position="85"/>
    </location>
</feature>
<dbReference type="Pfam" id="PF16316">
    <property type="entry name" value="DUF4956"/>
    <property type="match status" value="1"/>
</dbReference>
<protein>
    <submittedName>
        <fullName evidence="2">DUF4956 domain-containing protein</fullName>
    </submittedName>
</protein>
<dbReference type="InterPro" id="IPR032531">
    <property type="entry name" value="DUF4956"/>
</dbReference>